<feature type="compositionally biased region" description="Low complexity" evidence="1">
    <location>
        <begin position="61"/>
        <end position="72"/>
    </location>
</feature>
<evidence type="ECO:0000313" key="3">
    <source>
        <dbReference type="Proteomes" id="UP001589813"/>
    </source>
</evidence>
<organism evidence="2 3">
    <name type="scientific">Rheinheimera tilapiae</name>
    <dbReference type="NCBI Taxonomy" id="875043"/>
    <lineage>
        <taxon>Bacteria</taxon>
        <taxon>Pseudomonadati</taxon>
        <taxon>Pseudomonadota</taxon>
        <taxon>Gammaproteobacteria</taxon>
        <taxon>Chromatiales</taxon>
        <taxon>Chromatiaceae</taxon>
        <taxon>Rheinheimera</taxon>
    </lineage>
</organism>
<feature type="compositionally biased region" description="Low complexity" evidence="1">
    <location>
        <begin position="107"/>
        <end position="129"/>
    </location>
</feature>
<dbReference type="RefSeq" id="WP_377240785.1">
    <property type="nucleotide sequence ID" value="NZ_JBHLXP010000001.1"/>
</dbReference>
<accession>A0ABV6BBL4</accession>
<feature type="region of interest" description="Disordered" evidence="1">
    <location>
        <begin position="58"/>
        <end position="129"/>
    </location>
</feature>
<name>A0ABV6BBL4_9GAMM</name>
<gene>
    <name evidence="2" type="ORF">ACFFJP_04065</name>
</gene>
<evidence type="ECO:0000313" key="2">
    <source>
        <dbReference type="EMBL" id="MFC0047467.1"/>
    </source>
</evidence>
<proteinExistence type="predicted"/>
<keyword evidence="3" id="KW-1185">Reference proteome</keyword>
<dbReference type="EMBL" id="JBHLXP010000001">
    <property type="protein sequence ID" value="MFC0047467.1"/>
    <property type="molecule type" value="Genomic_DNA"/>
</dbReference>
<protein>
    <submittedName>
        <fullName evidence="2">Uncharacterized protein</fullName>
    </submittedName>
</protein>
<comment type="caution">
    <text evidence="2">The sequence shown here is derived from an EMBL/GenBank/DDBJ whole genome shotgun (WGS) entry which is preliminary data.</text>
</comment>
<evidence type="ECO:0000256" key="1">
    <source>
        <dbReference type="SAM" id="MobiDB-lite"/>
    </source>
</evidence>
<sequence length="252" mass="26337">MQNKLNSFFALVLCSLLAHLALVALVLQQQFVYQPPQTLPAPLQVFAVTRAPQLPPPVTLPAAEPAAKSPAPTFAPAPPKQPKPKRAATRPIVQAATPQANINPVKISPASINPANSNTAPAPTSAAPADRPLDLSAVFSSVQQQSARRELSAAELAALSAPKTETITPSHAVRRPTLKPGSGPASDVLETLADGTQLVRVGKQCVLAAPGADLRKDIHSMKLVGCGAGGNSEQDKIDAHFEQVMSKIGQHR</sequence>
<dbReference type="Proteomes" id="UP001589813">
    <property type="component" value="Unassembled WGS sequence"/>
</dbReference>
<reference evidence="2 3" key="1">
    <citation type="submission" date="2024-09" db="EMBL/GenBank/DDBJ databases">
        <authorList>
            <person name="Sun Q."/>
            <person name="Mori K."/>
        </authorList>
    </citation>
    <scope>NUCLEOTIDE SEQUENCE [LARGE SCALE GENOMIC DNA]</scope>
    <source>
        <strain evidence="2 3">KCTC 23315</strain>
    </source>
</reference>